<reference evidence="1 2" key="1">
    <citation type="submission" date="2014-04" db="EMBL/GenBank/DDBJ databases">
        <authorList>
            <consortium name="DOE Joint Genome Institute"/>
            <person name="Kuo A."/>
            <person name="Kohler A."/>
            <person name="Costa M.D."/>
            <person name="Nagy L.G."/>
            <person name="Floudas D."/>
            <person name="Copeland A."/>
            <person name="Barry K.W."/>
            <person name="Cichocki N."/>
            <person name="Veneault-Fourrey C."/>
            <person name="LaButti K."/>
            <person name="Lindquist E.A."/>
            <person name="Lipzen A."/>
            <person name="Lundell T."/>
            <person name="Morin E."/>
            <person name="Murat C."/>
            <person name="Sun H."/>
            <person name="Tunlid A."/>
            <person name="Henrissat B."/>
            <person name="Grigoriev I.V."/>
            <person name="Hibbett D.S."/>
            <person name="Martin F."/>
            <person name="Nordberg H.P."/>
            <person name="Cantor M.N."/>
            <person name="Hua S.X."/>
        </authorList>
    </citation>
    <scope>NUCLEOTIDE SEQUENCE [LARGE SCALE GENOMIC DNA]</scope>
    <source>
        <strain evidence="1 2">Marx 270</strain>
    </source>
</reference>
<organism evidence="1 2">
    <name type="scientific">Pisolithus tinctorius Marx 270</name>
    <dbReference type="NCBI Taxonomy" id="870435"/>
    <lineage>
        <taxon>Eukaryota</taxon>
        <taxon>Fungi</taxon>
        <taxon>Dikarya</taxon>
        <taxon>Basidiomycota</taxon>
        <taxon>Agaricomycotina</taxon>
        <taxon>Agaricomycetes</taxon>
        <taxon>Agaricomycetidae</taxon>
        <taxon>Boletales</taxon>
        <taxon>Sclerodermatineae</taxon>
        <taxon>Pisolithaceae</taxon>
        <taxon>Pisolithus</taxon>
    </lineage>
</organism>
<name>A0A0C3P791_PISTI</name>
<feature type="non-terminal residue" evidence="1">
    <location>
        <position position="1"/>
    </location>
</feature>
<protein>
    <submittedName>
        <fullName evidence="1">Uncharacterized protein</fullName>
    </submittedName>
</protein>
<sequence length="234" mass="26404">LTSGANFGNHTILECLAVIHTDLVSVWNFNDPSQYLYSTEFRELMINLVGTIDSSAPRLPRADSTKNTCDRHYITLMRSHTPRSGAPILLALPIVLPFKAGLGLVQWVHEIYQRLPDVHRKFMAYVVDLVHILEILFALTANNNEKKLSRGAIGLALNAYYQSAIQREAREQIMSRDYIIPGRDAVLDEIVSLLGMSVVDDRGITKDLANIRPGDLERDDNWFTVAENSHSFNR</sequence>
<proteinExistence type="predicted"/>
<dbReference type="EMBL" id="KN831977">
    <property type="protein sequence ID" value="KIO03284.1"/>
    <property type="molecule type" value="Genomic_DNA"/>
</dbReference>
<dbReference type="HOGENOM" id="CLU_095393_0_0_1"/>
<reference evidence="2" key="2">
    <citation type="submission" date="2015-01" db="EMBL/GenBank/DDBJ databases">
        <title>Evolutionary Origins and Diversification of the Mycorrhizal Mutualists.</title>
        <authorList>
            <consortium name="DOE Joint Genome Institute"/>
            <consortium name="Mycorrhizal Genomics Consortium"/>
            <person name="Kohler A."/>
            <person name="Kuo A."/>
            <person name="Nagy L.G."/>
            <person name="Floudas D."/>
            <person name="Copeland A."/>
            <person name="Barry K.W."/>
            <person name="Cichocki N."/>
            <person name="Veneault-Fourrey C."/>
            <person name="LaButti K."/>
            <person name="Lindquist E.A."/>
            <person name="Lipzen A."/>
            <person name="Lundell T."/>
            <person name="Morin E."/>
            <person name="Murat C."/>
            <person name="Riley R."/>
            <person name="Ohm R."/>
            <person name="Sun H."/>
            <person name="Tunlid A."/>
            <person name="Henrissat B."/>
            <person name="Grigoriev I.V."/>
            <person name="Hibbett D.S."/>
            <person name="Martin F."/>
        </authorList>
    </citation>
    <scope>NUCLEOTIDE SEQUENCE [LARGE SCALE GENOMIC DNA]</scope>
    <source>
        <strain evidence="2">Marx 270</strain>
    </source>
</reference>
<accession>A0A0C3P791</accession>
<gene>
    <name evidence="1" type="ORF">M404DRAFT_146003</name>
</gene>
<evidence type="ECO:0000313" key="2">
    <source>
        <dbReference type="Proteomes" id="UP000054217"/>
    </source>
</evidence>
<keyword evidence="2" id="KW-1185">Reference proteome</keyword>
<dbReference type="OrthoDB" id="391988at2759"/>
<dbReference type="Proteomes" id="UP000054217">
    <property type="component" value="Unassembled WGS sequence"/>
</dbReference>
<dbReference type="AlphaFoldDB" id="A0A0C3P791"/>
<evidence type="ECO:0000313" key="1">
    <source>
        <dbReference type="EMBL" id="KIO03284.1"/>
    </source>
</evidence>
<dbReference type="STRING" id="870435.A0A0C3P791"/>
<dbReference type="InParanoid" id="A0A0C3P791"/>